<dbReference type="Pfam" id="PF02780">
    <property type="entry name" value="Transketolase_C"/>
    <property type="match status" value="1"/>
</dbReference>
<evidence type="ECO:0000259" key="1">
    <source>
        <dbReference type="Pfam" id="PF02780"/>
    </source>
</evidence>
<reference evidence="2" key="1">
    <citation type="submission" date="2015-06" db="UniProtKB">
        <authorList>
            <consortium name="EnsemblPlants"/>
        </authorList>
    </citation>
    <scope>IDENTIFICATION</scope>
</reference>
<dbReference type="EnsemblPlants" id="EMT26795">
    <property type="protein sequence ID" value="EMT26795"/>
    <property type="gene ID" value="F775_24768"/>
</dbReference>
<feature type="domain" description="Transketolase C-terminal" evidence="1">
    <location>
        <begin position="73"/>
        <end position="123"/>
    </location>
</feature>
<sequence length="168" mass="17936">MGAVGAESRGVGDEENGVGTGGCQQPAPYDGGQGGGRGLQVQVDVSNLPPTTSMIGILGEKVTTVGKASNYMSQIKVINLRSVRPLDRAAIKAYVTKINRLVILEEGSPQHRVGAEIWFSLSLHTHIMSGSHAVTEISSARLHFLGEPTFPSKVHSEGEDCWSRRPFI</sequence>
<dbReference type="InterPro" id="IPR009014">
    <property type="entry name" value="Transketo_C/PFOR_II"/>
</dbReference>
<name>M8BP72_AEGTA</name>
<dbReference type="InterPro" id="IPR033248">
    <property type="entry name" value="Transketolase_C"/>
</dbReference>
<evidence type="ECO:0000313" key="2">
    <source>
        <dbReference type="EnsemblPlants" id="EMT26795"/>
    </source>
</evidence>
<dbReference type="SUPFAM" id="SSF52922">
    <property type="entry name" value="TK C-terminal domain-like"/>
    <property type="match status" value="1"/>
</dbReference>
<dbReference type="AlphaFoldDB" id="M8BP72"/>
<accession>M8BP72</accession>
<organism evidence="2">
    <name type="scientific">Aegilops tauschii</name>
    <name type="common">Tausch's goatgrass</name>
    <name type="synonym">Aegilops squarrosa</name>
    <dbReference type="NCBI Taxonomy" id="37682"/>
    <lineage>
        <taxon>Eukaryota</taxon>
        <taxon>Viridiplantae</taxon>
        <taxon>Streptophyta</taxon>
        <taxon>Embryophyta</taxon>
        <taxon>Tracheophyta</taxon>
        <taxon>Spermatophyta</taxon>
        <taxon>Magnoliopsida</taxon>
        <taxon>Liliopsida</taxon>
        <taxon>Poales</taxon>
        <taxon>Poaceae</taxon>
        <taxon>BOP clade</taxon>
        <taxon>Pooideae</taxon>
        <taxon>Triticodae</taxon>
        <taxon>Triticeae</taxon>
        <taxon>Triticinae</taxon>
        <taxon>Aegilops</taxon>
    </lineage>
</organism>
<dbReference type="Gene3D" id="3.40.50.920">
    <property type="match status" value="1"/>
</dbReference>
<proteinExistence type="predicted"/>
<protein>
    <submittedName>
        <fullName evidence="2">Pyruvate dehydrogenase E1 component subunit beta</fullName>
    </submittedName>
</protein>